<feature type="compositionally biased region" description="Polar residues" evidence="1">
    <location>
        <begin position="1"/>
        <end position="20"/>
    </location>
</feature>
<sequence length="246" mass="26980">MASEVETTPTPKTSTSQNDGPKTATVADPKLVASDQLPSAETCHQVGNYTVLDREGSTVPFKDLYSGADSTRRVLVIFIRHFFCGSCQEFVRALAESVRRDDLLRLPKSTSIVIIGCGDPGLIDVYVGETGCPFPIYADPTGKLYDDLAMAKTLALGSRPEYIRKSMLRIVVESIWQGLWQISSGLATKGGDSSQNGGEFLFESSKEGEEKQITWCHRMKTTRDHSEIADLARILDPDCKVLLAKN</sequence>
<proteinExistence type="predicted"/>
<dbReference type="PANTHER" id="PTHR28630:SF3">
    <property type="entry name" value="PEROXIREDOXIN-LIKE 2C"/>
    <property type="match status" value="1"/>
</dbReference>
<dbReference type="EMBL" id="ML732268">
    <property type="protein sequence ID" value="KAB8071598.1"/>
    <property type="molecule type" value="Genomic_DNA"/>
</dbReference>
<dbReference type="FunFam" id="3.40.30.10:FF:000404">
    <property type="entry name" value="WGS project CABT00000000 data, contig 2.14"/>
    <property type="match status" value="1"/>
</dbReference>
<reference evidence="2 3" key="1">
    <citation type="submission" date="2019-04" db="EMBL/GenBank/DDBJ databases">
        <title>Friends and foes A comparative genomics study of 23 Aspergillus species from section Flavi.</title>
        <authorList>
            <consortium name="DOE Joint Genome Institute"/>
            <person name="Kjaerbolling I."/>
            <person name="Vesth T."/>
            <person name="Frisvad J.C."/>
            <person name="Nybo J.L."/>
            <person name="Theobald S."/>
            <person name="Kildgaard S."/>
            <person name="Isbrandt T."/>
            <person name="Kuo A."/>
            <person name="Sato A."/>
            <person name="Lyhne E.K."/>
            <person name="Kogle M.E."/>
            <person name="Wiebenga A."/>
            <person name="Kun R.S."/>
            <person name="Lubbers R.J."/>
            <person name="Makela M.R."/>
            <person name="Barry K."/>
            <person name="Chovatia M."/>
            <person name="Clum A."/>
            <person name="Daum C."/>
            <person name="Haridas S."/>
            <person name="He G."/>
            <person name="LaButti K."/>
            <person name="Lipzen A."/>
            <person name="Mondo S."/>
            <person name="Riley R."/>
            <person name="Salamov A."/>
            <person name="Simmons B.A."/>
            <person name="Magnuson J.K."/>
            <person name="Henrissat B."/>
            <person name="Mortensen U.H."/>
            <person name="Larsen T.O."/>
            <person name="Devries R.P."/>
            <person name="Grigoriev I.V."/>
            <person name="Machida M."/>
            <person name="Baker S.E."/>
            <person name="Andersen M.R."/>
        </authorList>
    </citation>
    <scope>NUCLEOTIDE SEQUENCE [LARGE SCALE GENOMIC DNA]</scope>
    <source>
        <strain evidence="2 3">CBS 151.66</strain>
    </source>
</reference>
<accession>A0A5N5WSP0</accession>
<dbReference type="OrthoDB" id="40334at2759"/>
<name>A0A5N5WSP0_9EURO</name>
<dbReference type="Gene3D" id="3.40.30.10">
    <property type="entry name" value="Glutaredoxin"/>
    <property type="match status" value="1"/>
</dbReference>
<dbReference type="AlphaFoldDB" id="A0A5N5WSP0"/>
<evidence type="ECO:0000313" key="3">
    <source>
        <dbReference type="Proteomes" id="UP000326565"/>
    </source>
</evidence>
<gene>
    <name evidence="2" type="ORF">BDV29DRAFT_178907</name>
</gene>
<dbReference type="Pfam" id="PF13911">
    <property type="entry name" value="AhpC-TSA_2"/>
    <property type="match status" value="1"/>
</dbReference>
<dbReference type="InterPro" id="IPR036249">
    <property type="entry name" value="Thioredoxin-like_sf"/>
</dbReference>
<dbReference type="Proteomes" id="UP000326565">
    <property type="component" value="Unassembled WGS sequence"/>
</dbReference>
<organism evidence="2 3">
    <name type="scientific">Aspergillus leporis</name>
    <dbReference type="NCBI Taxonomy" id="41062"/>
    <lineage>
        <taxon>Eukaryota</taxon>
        <taxon>Fungi</taxon>
        <taxon>Dikarya</taxon>
        <taxon>Ascomycota</taxon>
        <taxon>Pezizomycotina</taxon>
        <taxon>Eurotiomycetes</taxon>
        <taxon>Eurotiomycetidae</taxon>
        <taxon>Eurotiales</taxon>
        <taxon>Aspergillaceae</taxon>
        <taxon>Aspergillus</taxon>
        <taxon>Aspergillus subgen. Circumdati</taxon>
    </lineage>
</organism>
<dbReference type="CDD" id="cd02970">
    <property type="entry name" value="PRX_like2"/>
    <property type="match status" value="1"/>
</dbReference>
<dbReference type="InterPro" id="IPR032801">
    <property type="entry name" value="PXL2A/B/C"/>
</dbReference>
<protein>
    <submittedName>
        <fullName evidence="2">AhpC/TSA antioxidant enzyme-domain-containing protein</fullName>
    </submittedName>
</protein>
<dbReference type="SUPFAM" id="SSF52833">
    <property type="entry name" value="Thioredoxin-like"/>
    <property type="match status" value="1"/>
</dbReference>
<keyword evidence="3" id="KW-1185">Reference proteome</keyword>
<dbReference type="PANTHER" id="PTHR28630">
    <property type="match status" value="1"/>
</dbReference>
<evidence type="ECO:0000313" key="2">
    <source>
        <dbReference type="EMBL" id="KAB8071598.1"/>
    </source>
</evidence>
<feature type="region of interest" description="Disordered" evidence="1">
    <location>
        <begin position="1"/>
        <end position="25"/>
    </location>
</feature>
<evidence type="ECO:0000256" key="1">
    <source>
        <dbReference type="SAM" id="MobiDB-lite"/>
    </source>
</evidence>